<keyword evidence="3 6" id="KW-0812">Transmembrane</keyword>
<comment type="caution">
    <text evidence="8">The sequence shown here is derived from an EMBL/GenBank/DDBJ whole genome shotgun (WGS) entry which is preliminary data.</text>
</comment>
<dbReference type="RefSeq" id="WP_124196410.1">
    <property type="nucleotide sequence ID" value="NZ_REGA01000013.1"/>
</dbReference>
<dbReference type="NCBIfam" id="NF004704">
    <property type="entry name" value="PRK06041.1-2"/>
    <property type="match status" value="1"/>
</dbReference>
<evidence type="ECO:0000256" key="5">
    <source>
        <dbReference type="ARBA" id="ARBA00023136"/>
    </source>
</evidence>
<gene>
    <name evidence="8" type="primary">flaJ</name>
    <name evidence="8" type="ORF">EA473_14865</name>
</gene>
<feature type="transmembrane region" description="Helical" evidence="6">
    <location>
        <begin position="546"/>
        <end position="563"/>
    </location>
</feature>
<accession>A0A3N6PAW9</accession>
<feature type="transmembrane region" description="Helical" evidence="6">
    <location>
        <begin position="514"/>
        <end position="534"/>
    </location>
</feature>
<proteinExistence type="predicted"/>
<feature type="transmembrane region" description="Helical" evidence="6">
    <location>
        <begin position="321"/>
        <end position="340"/>
    </location>
</feature>
<dbReference type="OrthoDB" id="141855at2157"/>
<feature type="transmembrane region" description="Helical" evidence="6">
    <location>
        <begin position="209"/>
        <end position="231"/>
    </location>
</feature>
<dbReference type="PANTHER" id="PTHR35402">
    <property type="entry name" value="INTEGRAL MEMBRANE PROTEIN-RELATED"/>
    <property type="match status" value="1"/>
</dbReference>
<dbReference type="PANTHER" id="PTHR35402:SF2">
    <property type="entry name" value="FLAGELLA ACCESSORY PROTEIN J"/>
    <property type="match status" value="1"/>
</dbReference>
<keyword evidence="5 6" id="KW-0472">Membrane</keyword>
<protein>
    <submittedName>
        <fullName evidence="8">Archaellar assembly protein FlaJ</fullName>
    </submittedName>
</protein>
<feature type="transmembrane region" description="Helical" evidence="6">
    <location>
        <begin position="237"/>
        <end position="261"/>
    </location>
</feature>
<keyword evidence="4 6" id="KW-1133">Transmembrane helix</keyword>
<evidence type="ECO:0000256" key="4">
    <source>
        <dbReference type="ARBA" id="ARBA00022989"/>
    </source>
</evidence>
<organism evidence="8 9">
    <name type="scientific">Natrarchaeobius chitinivorans</name>
    <dbReference type="NCBI Taxonomy" id="1679083"/>
    <lineage>
        <taxon>Archaea</taxon>
        <taxon>Methanobacteriati</taxon>
        <taxon>Methanobacteriota</taxon>
        <taxon>Stenosarchaea group</taxon>
        <taxon>Halobacteria</taxon>
        <taxon>Halobacteriales</taxon>
        <taxon>Natrialbaceae</taxon>
        <taxon>Natrarchaeobius</taxon>
    </lineage>
</organism>
<feature type="transmembrane region" description="Helical" evidence="6">
    <location>
        <begin position="281"/>
        <end position="301"/>
    </location>
</feature>
<evidence type="ECO:0000256" key="3">
    <source>
        <dbReference type="ARBA" id="ARBA00022692"/>
    </source>
</evidence>
<comment type="subcellular location">
    <subcellularLocation>
        <location evidence="1">Cell membrane</location>
        <topology evidence="1">Multi-pass membrane protein</topology>
    </subcellularLocation>
</comment>
<dbReference type="EMBL" id="REGA01000013">
    <property type="protein sequence ID" value="RQG93605.1"/>
    <property type="molecule type" value="Genomic_DNA"/>
</dbReference>
<evidence type="ECO:0000256" key="6">
    <source>
        <dbReference type="SAM" id="Phobius"/>
    </source>
</evidence>
<dbReference type="AlphaFoldDB" id="A0A3N6PAW9"/>
<reference evidence="8 9" key="1">
    <citation type="submission" date="2018-10" db="EMBL/GenBank/DDBJ databases">
        <title>Natrarchaeobius chitinivorans gen. nov., sp. nov., and Natrarchaeobius haloalkaliphilus sp. nov., alkaliphilic, chitin-utilizing haloarchaea from hypersaline alkaline lakes.</title>
        <authorList>
            <person name="Sorokin D.Y."/>
            <person name="Elcheninov A.G."/>
            <person name="Kostrikina N.A."/>
            <person name="Bale N.J."/>
            <person name="Sinninghe Damste J.S."/>
            <person name="Khijniak T.V."/>
            <person name="Kublanov I.V."/>
            <person name="Toshchakov S.V."/>
        </authorList>
    </citation>
    <scope>NUCLEOTIDE SEQUENCE [LARGE SCALE GENOMIC DNA]</scope>
    <source>
        <strain evidence="8 9">AArcht4T</strain>
    </source>
</reference>
<dbReference type="GO" id="GO:0005886">
    <property type="term" value="C:plasma membrane"/>
    <property type="evidence" value="ECO:0007669"/>
    <property type="project" value="UniProtKB-SubCell"/>
</dbReference>
<dbReference type="InterPro" id="IPR018076">
    <property type="entry name" value="T2SS_GspF_dom"/>
</dbReference>
<feature type="domain" description="Type II secretion system protein GspF" evidence="7">
    <location>
        <begin position="96"/>
        <end position="223"/>
    </location>
</feature>
<feature type="transmembrane region" description="Helical" evidence="6">
    <location>
        <begin position="463"/>
        <end position="482"/>
    </location>
</feature>
<dbReference type="Pfam" id="PF00482">
    <property type="entry name" value="T2SSF"/>
    <property type="match status" value="1"/>
</dbReference>
<evidence type="ECO:0000313" key="9">
    <source>
        <dbReference type="Proteomes" id="UP000282323"/>
    </source>
</evidence>
<dbReference type="InterPro" id="IPR056569">
    <property type="entry name" value="ArlJ-like"/>
</dbReference>
<evidence type="ECO:0000256" key="2">
    <source>
        <dbReference type="ARBA" id="ARBA00022475"/>
    </source>
</evidence>
<name>A0A3N6PAW9_NATCH</name>
<evidence type="ECO:0000313" key="8">
    <source>
        <dbReference type="EMBL" id="RQG93605.1"/>
    </source>
</evidence>
<evidence type="ECO:0000259" key="7">
    <source>
        <dbReference type="Pfam" id="PF00482"/>
    </source>
</evidence>
<dbReference type="Proteomes" id="UP000282323">
    <property type="component" value="Unassembled WGS sequence"/>
</dbReference>
<feature type="transmembrane region" description="Helical" evidence="6">
    <location>
        <begin position="59"/>
        <end position="82"/>
    </location>
</feature>
<keyword evidence="2" id="KW-1003">Cell membrane</keyword>
<sequence>MGIAGNAATVNEFGASILRAYDEMDLPARIYILGIVFPSFLVFVGAIVGGVLFDGFVLVRLLLPALGLLIFVAAIGYPRLAVDQRRIEMENRFHLFVIHMTILSTTNIDRMEVLRRLAAEEEYGELAAEIQRVVDLVDVWHLSLGDACRRRAADVPSESVEDLLERMAYTLGAGQSLDEFLFQEQDVLIEKYSTVYRQSLGNLDVLKDLYLSLIISMTFALVFAIVLPLLTGNDPTITASIVIVMFIFVQIGFFFIIKAVVPDDPVWYLEDGYRTTAKKRLLASTVVGIGLTALVITWLILAFYDLAPSPTPISSNTLPLLLYMPIATLPLLIPGSVFWYEERRVVDRDRMFPNFIRALGTSESAKQSTTTEVLSTLRTKDFGPLSENVDDLYRRLNMRLSTEKSWRYFTGDTHSFLIQKFSEMYLVGRDMGGGPKRLGELISQNMNEIVNLREERRQETTTLIGVVYGITAASAFAFFIGLELAVMLSSFDINTDGEVIGGTLIHTEQYNVPILRFLIVLVLIFNAFISSLVLRVADGGHFGNSYVHFTALLWIGAVTGTITERLVDLIITVDI</sequence>
<keyword evidence="9" id="KW-1185">Reference proteome</keyword>
<evidence type="ECO:0000256" key="1">
    <source>
        <dbReference type="ARBA" id="ARBA00004651"/>
    </source>
</evidence>
<feature type="transmembrane region" description="Helical" evidence="6">
    <location>
        <begin position="30"/>
        <end position="53"/>
    </location>
</feature>